<feature type="domain" description="LysM" evidence="2">
    <location>
        <begin position="97"/>
        <end position="143"/>
    </location>
</feature>
<dbReference type="SMART" id="SM00257">
    <property type="entry name" value="LysM"/>
    <property type="match status" value="1"/>
</dbReference>
<dbReference type="SUPFAM" id="SSF54106">
    <property type="entry name" value="LysM domain"/>
    <property type="match status" value="1"/>
</dbReference>
<dbReference type="Pfam" id="PF01476">
    <property type="entry name" value="LysM"/>
    <property type="match status" value="1"/>
</dbReference>
<dbReference type="OMA" id="WVIQVPC"/>
<organism evidence="3">
    <name type="scientific">Drepanopeziza brunnea f. sp. 'multigermtubi'</name>
    <dbReference type="NCBI Taxonomy" id="698441"/>
    <lineage>
        <taxon>Eukaryota</taxon>
        <taxon>Fungi</taxon>
        <taxon>Dikarya</taxon>
        <taxon>Ascomycota</taxon>
        <taxon>Pezizomycotina</taxon>
        <taxon>Leotiomycetes</taxon>
        <taxon>Helotiales</taxon>
        <taxon>Drepanopezizaceae</taxon>
        <taxon>Drepanopeziza</taxon>
    </lineage>
</organism>
<proteinExistence type="evidence at transcript level"/>
<evidence type="ECO:0000259" key="2">
    <source>
        <dbReference type="PROSITE" id="PS51782"/>
    </source>
</evidence>
<accession>D2XZ24</accession>
<reference evidence="4" key="2">
    <citation type="submission" date="2012-07" db="EMBL/GenBank/DDBJ databases">
        <title>The Marssonina brunnea LysM effectors prevent chitin-triggered plant immunity.</title>
        <authorList>
            <person name="Jiang C."/>
            <person name="Cheng Q."/>
            <person name="Cao Y."/>
            <person name="Zhu S."/>
            <person name="Tan B."/>
            <person name="Huang M."/>
            <person name="Wu R."/>
            <person name="Zhou Y."/>
            <person name="Zhang S."/>
            <person name="Xu L."/>
        </authorList>
    </citation>
    <scope>NUCLEOTIDE SEQUENCE</scope>
    <source>
        <strain evidence="4">M6</strain>
    </source>
</reference>
<gene>
    <name evidence="4" type="primary">LysM24</name>
</gene>
<dbReference type="EMBL" id="JX294956">
    <property type="protein sequence ID" value="AFS30742.1"/>
    <property type="molecule type" value="mRNA"/>
</dbReference>
<dbReference type="AlphaFoldDB" id="D2XZ24"/>
<dbReference type="Gene3D" id="3.10.350.10">
    <property type="entry name" value="LysM domain"/>
    <property type="match status" value="1"/>
</dbReference>
<evidence type="ECO:0000256" key="1">
    <source>
        <dbReference type="SAM" id="SignalP"/>
    </source>
</evidence>
<dbReference type="InterPro" id="IPR036779">
    <property type="entry name" value="LysM_dom_sf"/>
</dbReference>
<dbReference type="InterPro" id="IPR018392">
    <property type="entry name" value="LysM"/>
</dbReference>
<sequence length="148" mass="16044">MRFNNNLLLIASFLGVATALRRGCRVDNSGAAGTSGTGFYTFTANDRLDAVAADFCSNEGNLRNLNPGVSFSAGTFIRVPCKVRQRDCAKIPNSSNGYYKIVSGDQLRFIADDFCTSTSVLQSMNSDVIKNINAIFPDDILQVPCAWN</sequence>
<reference evidence="3" key="1">
    <citation type="submission" date="2009-12" db="EMBL/GenBank/DDBJ databases">
        <title>Identifying secreted proteins of Marssonina brunnea by degenerate PCR.</title>
        <authorList>
            <person name="Cheng Q."/>
        </authorList>
    </citation>
    <scope>NUCLEOTIDE SEQUENCE</scope>
    <source>
        <strain evidence="3">S1</strain>
    </source>
</reference>
<keyword evidence="1" id="KW-0732">Signal</keyword>
<feature type="signal peptide" evidence="1">
    <location>
        <begin position="1"/>
        <end position="19"/>
    </location>
</feature>
<protein>
    <submittedName>
        <fullName evidence="3">Ecp11</fullName>
    </submittedName>
    <submittedName>
        <fullName evidence="4">LysM24p</fullName>
    </submittedName>
</protein>
<dbReference type="PROSITE" id="PS51782">
    <property type="entry name" value="LYSM"/>
    <property type="match status" value="1"/>
</dbReference>
<feature type="chain" id="PRO_5007650872" evidence="1">
    <location>
        <begin position="20"/>
        <end position="148"/>
    </location>
</feature>
<dbReference type="EMBL" id="GU266779">
    <property type="protein sequence ID" value="ADB23427.1"/>
    <property type="molecule type" value="mRNA"/>
</dbReference>
<evidence type="ECO:0000313" key="4">
    <source>
        <dbReference type="EMBL" id="AFS30742.1"/>
    </source>
</evidence>
<name>D2XZ24_9HELO</name>
<evidence type="ECO:0000313" key="3">
    <source>
        <dbReference type="EMBL" id="ADB23427.1"/>
    </source>
</evidence>